<name>A0A841PTM4_9BACI</name>
<evidence type="ECO:0000313" key="3">
    <source>
        <dbReference type="Proteomes" id="UP000581688"/>
    </source>
</evidence>
<accession>A0A841PTM4</accession>
<proteinExistence type="predicted"/>
<protein>
    <submittedName>
        <fullName evidence="2">Putative MPP superfamily phosphohydrolase</fullName>
    </submittedName>
</protein>
<keyword evidence="3" id="KW-1185">Reference proteome</keyword>
<gene>
    <name evidence="2" type="ORF">HNQ94_000624</name>
</gene>
<reference evidence="2 3" key="1">
    <citation type="submission" date="2020-08" db="EMBL/GenBank/DDBJ databases">
        <title>Genomic Encyclopedia of Type Strains, Phase IV (KMG-IV): sequencing the most valuable type-strain genomes for metagenomic binning, comparative biology and taxonomic classification.</title>
        <authorList>
            <person name="Goeker M."/>
        </authorList>
    </citation>
    <scope>NUCLEOTIDE SEQUENCE [LARGE SCALE GENOMIC DNA]</scope>
    <source>
        <strain evidence="2 3">DSM 19612</strain>
    </source>
</reference>
<dbReference type="Gene3D" id="3.60.21.10">
    <property type="match status" value="1"/>
</dbReference>
<dbReference type="Pfam" id="PF00149">
    <property type="entry name" value="Metallophos"/>
    <property type="match status" value="1"/>
</dbReference>
<dbReference type="GO" id="GO:0009245">
    <property type="term" value="P:lipid A biosynthetic process"/>
    <property type="evidence" value="ECO:0007669"/>
    <property type="project" value="TreeGrafter"/>
</dbReference>
<evidence type="ECO:0000313" key="2">
    <source>
        <dbReference type="EMBL" id="MBB6452179.1"/>
    </source>
</evidence>
<dbReference type="GO" id="GO:0016020">
    <property type="term" value="C:membrane"/>
    <property type="evidence" value="ECO:0007669"/>
    <property type="project" value="GOC"/>
</dbReference>
<dbReference type="AlphaFoldDB" id="A0A841PTM4"/>
<dbReference type="InterPro" id="IPR051158">
    <property type="entry name" value="Metallophosphoesterase_sf"/>
</dbReference>
<organism evidence="2 3">
    <name type="scientific">Salirhabdus euzebyi</name>
    <dbReference type="NCBI Taxonomy" id="394506"/>
    <lineage>
        <taxon>Bacteria</taxon>
        <taxon>Bacillati</taxon>
        <taxon>Bacillota</taxon>
        <taxon>Bacilli</taxon>
        <taxon>Bacillales</taxon>
        <taxon>Bacillaceae</taxon>
        <taxon>Salirhabdus</taxon>
    </lineage>
</organism>
<feature type="domain" description="Calcineurin-like phosphoesterase" evidence="1">
    <location>
        <begin position="44"/>
        <end position="201"/>
    </location>
</feature>
<sequence>MVYVVLLLLIGSLFLRYMFKKAHADYLEKTIWEEEKFSNTKPLTIFFISDIHKRIINDETLSKTDEVDLTVIGGDLCEKGVSLKRIKENIVKLKNLNAPVIFVWGNNDYEINFHDLEVLLKENGVHILCDEVMEFELANEFKLSVIGLDSPSIKDVYPNYAFDNAIGEYVILAIHEPKTYHLLTEQQQNRVDLVLSGHTHGGQIRILGWGLQPRGGWKQKGKSNFLISEGYGTTKLPLRLGTRATCHQITIHSKSFEK</sequence>
<comment type="caution">
    <text evidence="2">The sequence shown here is derived from an EMBL/GenBank/DDBJ whole genome shotgun (WGS) entry which is preliminary data.</text>
</comment>
<evidence type="ECO:0000259" key="1">
    <source>
        <dbReference type="Pfam" id="PF00149"/>
    </source>
</evidence>
<dbReference type="InterPro" id="IPR029052">
    <property type="entry name" value="Metallo-depent_PP-like"/>
</dbReference>
<dbReference type="RefSeq" id="WP_174495140.1">
    <property type="nucleotide sequence ID" value="NZ_CADDWK010000002.1"/>
</dbReference>
<dbReference type="InterPro" id="IPR004843">
    <property type="entry name" value="Calcineurin-like_PHP"/>
</dbReference>
<dbReference type="SUPFAM" id="SSF56300">
    <property type="entry name" value="Metallo-dependent phosphatases"/>
    <property type="match status" value="1"/>
</dbReference>
<dbReference type="GO" id="GO:0008758">
    <property type="term" value="F:UDP-2,3-diacylglucosamine hydrolase activity"/>
    <property type="evidence" value="ECO:0007669"/>
    <property type="project" value="TreeGrafter"/>
</dbReference>
<dbReference type="EMBL" id="JACHGH010000002">
    <property type="protein sequence ID" value="MBB6452179.1"/>
    <property type="molecule type" value="Genomic_DNA"/>
</dbReference>
<dbReference type="Proteomes" id="UP000581688">
    <property type="component" value="Unassembled WGS sequence"/>
</dbReference>
<dbReference type="PANTHER" id="PTHR31302:SF32">
    <property type="entry name" value="PHOSPHOESTERASE"/>
    <property type="match status" value="1"/>
</dbReference>
<dbReference type="PANTHER" id="PTHR31302">
    <property type="entry name" value="TRANSMEMBRANE PROTEIN WITH METALLOPHOSPHOESTERASE DOMAIN-RELATED"/>
    <property type="match status" value="1"/>
</dbReference>
<keyword evidence="2" id="KW-0378">Hydrolase</keyword>